<feature type="domain" description="THAP-type" evidence="14">
    <location>
        <begin position="90"/>
        <end position="167"/>
    </location>
</feature>
<protein>
    <submittedName>
        <fullName evidence="15">THAP domain-containing protein 2</fullName>
    </submittedName>
</protein>
<organism evidence="15">
    <name type="scientific">Lygus hesperus</name>
    <name type="common">Western plant bug</name>
    <dbReference type="NCBI Taxonomy" id="30085"/>
    <lineage>
        <taxon>Eukaryota</taxon>
        <taxon>Metazoa</taxon>
        <taxon>Ecdysozoa</taxon>
        <taxon>Arthropoda</taxon>
        <taxon>Hexapoda</taxon>
        <taxon>Insecta</taxon>
        <taxon>Pterygota</taxon>
        <taxon>Neoptera</taxon>
        <taxon>Paraneoptera</taxon>
        <taxon>Hemiptera</taxon>
        <taxon>Heteroptera</taxon>
        <taxon>Panheteroptera</taxon>
        <taxon>Cimicomorpha</taxon>
        <taxon>Miridae</taxon>
        <taxon>Mirini</taxon>
        <taxon>Lygus</taxon>
    </lineage>
</organism>
<feature type="region of interest" description="Disordered" evidence="13">
    <location>
        <begin position="1028"/>
        <end position="1079"/>
    </location>
</feature>
<evidence type="ECO:0000256" key="1">
    <source>
        <dbReference type="ARBA" id="ARBA00004642"/>
    </source>
</evidence>
<dbReference type="InterPro" id="IPR026516">
    <property type="entry name" value="THAP1/10"/>
</dbReference>
<feature type="compositionally biased region" description="Low complexity" evidence="13">
    <location>
        <begin position="495"/>
        <end position="509"/>
    </location>
</feature>
<keyword evidence="3" id="KW-0479">Metal-binding</keyword>
<feature type="compositionally biased region" description="Acidic residues" evidence="13">
    <location>
        <begin position="944"/>
        <end position="959"/>
    </location>
</feature>
<feature type="region of interest" description="Disordered" evidence="13">
    <location>
        <begin position="1101"/>
        <end position="1165"/>
    </location>
</feature>
<dbReference type="AlphaFoldDB" id="A0A146LZN0"/>
<feature type="region of interest" description="Disordered" evidence="13">
    <location>
        <begin position="494"/>
        <end position="519"/>
    </location>
</feature>
<keyword evidence="6" id="KW-0805">Transcription regulation</keyword>
<dbReference type="InterPro" id="IPR006612">
    <property type="entry name" value="THAP_Znf"/>
</dbReference>
<feature type="compositionally biased region" description="Basic and acidic residues" evidence="13">
    <location>
        <begin position="1147"/>
        <end position="1165"/>
    </location>
</feature>
<keyword evidence="8 12" id="KW-0238">DNA-binding</keyword>
<evidence type="ECO:0000256" key="6">
    <source>
        <dbReference type="ARBA" id="ARBA00023015"/>
    </source>
</evidence>
<evidence type="ECO:0000313" key="15">
    <source>
        <dbReference type="EMBL" id="JAQ12182.1"/>
    </source>
</evidence>
<feature type="compositionally biased region" description="Basic residues" evidence="13">
    <location>
        <begin position="753"/>
        <end position="767"/>
    </location>
</feature>
<dbReference type="PANTHER" id="PTHR46600">
    <property type="entry name" value="THAP DOMAIN-CONTAINING"/>
    <property type="match status" value="1"/>
</dbReference>
<dbReference type="GO" id="GO:0005654">
    <property type="term" value="C:nucleoplasm"/>
    <property type="evidence" value="ECO:0007669"/>
    <property type="project" value="UniProtKB-SubCell"/>
</dbReference>
<feature type="domain" description="THAP-type" evidence="14">
    <location>
        <begin position="310"/>
        <end position="399"/>
    </location>
</feature>
<feature type="compositionally biased region" description="Low complexity" evidence="13">
    <location>
        <begin position="1070"/>
        <end position="1079"/>
    </location>
</feature>
<proteinExistence type="inferred from homology"/>
<dbReference type="GO" id="GO:0008270">
    <property type="term" value="F:zinc ion binding"/>
    <property type="evidence" value="ECO:0007669"/>
    <property type="project" value="UniProtKB-KW"/>
</dbReference>
<feature type="region of interest" description="Disordered" evidence="13">
    <location>
        <begin position="182"/>
        <end position="221"/>
    </location>
</feature>
<keyword evidence="11" id="KW-0131">Cell cycle</keyword>
<evidence type="ECO:0000256" key="8">
    <source>
        <dbReference type="ARBA" id="ARBA00023125"/>
    </source>
</evidence>
<dbReference type="SMART" id="SM00692">
    <property type="entry name" value="DM3"/>
    <property type="match status" value="4"/>
</dbReference>
<evidence type="ECO:0000259" key="14">
    <source>
        <dbReference type="PROSITE" id="PS50950"/>
    </source>
</evidence>
<dbReference type="Pfam" id="PF05485">
    <property type="entry name" value="THAP"/>
    <property type="match status" value="5"/>
</dbReference>
<dbReference type="EMBL" id="GDHC01006447">
    <property type="protein sequence ID" value="JAQ12182.1"/>
    <property type="molecule type" value="Transcribed_RNA"/>
</dbReference>
<evidence type="ECO:0000256" key="12">
    <source>
        <dbReference type="PROSITE-ProRule" id="PRU00309"/>
    </source>
</evidence>
<keyword evidence="9" id="KW-0804">Transcription</keyword>
<feature type="compositionally biased region" description="Basic and acidic residues" evidence="13">
    <location>
        <begin position="182"/>
        <end position="194"/>
    </location>
</feature>
<feature type="domain" description="THAP-type" evidence="14">
    <location>
        <begin position="1"/>
        <end position="78"/>
    </location>
</feature>
<feature type="domain" description="THAP-type" evidence="14">
    <location>
        <begin position="611"/>
        <end position="708"/>
    </location>
</feature>
<dbReference type="SMART" id="SM00980">
    <property type="entry name" value="THAP"/>
    <property type="match status" value="5"/>
</dbReference>
<feature type="compositionally biased region" description="Acidic residues" evidence="13">
    <location>
        <begin position="850"/>
        <end position="859"/>
    </location>
</feature>
<feature type="region of interest" description="Disordered" evidence="13">
    <location>
        <begin position="252"/>
        <end position="275"/>
    </location>
</feature>
<evidence type="ECO:0000256" key="2">
    <source>
        <dbReference type="ARBA" id="ARBA00006177"/>
    </source>
</evidence>
<evidence type="ECO:0000256" key="11">
    <source>
        <dbReference type="ARBA" id="ARBA00023306"/>
    </source>
</evidence>
<dbReference type="PANTHER" id="PTHR46600:SF1">
    <property type="entry name" value="THAP DOMAIN-CONTAINING PROTEIN 1"/>
    <property type="match status" value="1"/>
</dbReference>
<feature type="compositionally biased region" description="Basic and acidic residues" evidence="13">
    <location>
        <begin position="1119"/>
        <end position="1138"/>
    </location>
</feature>
<dbReference type="SUPFAM" id="SSF57716">
    <property type="entry name" value="Glucocorticoid receptor-like (DNA-binding domain)"/>
    <property type="match status" value="5"/>
</dbReference>
<gene>
    <name evidence="15" type="primary">THAP2_0</name>
    <name evidence="15" type="ORF">g.78849</name>
</gene>
<keyword evidence="5" id="KW-0862">Zinc</keyword>
<evidence type="ECO:0000256" key="4">
    <source>
        <dbReference type="ARBA" id="ARBA00022771"/>
    </source>
</evidence>
<dbReference type="GO" id="GO:0043565">
    <property type="term" value="F:sequence-specific DNA binding"/>
    <property type="evidence" value="ECO:0007669"/>
    <property type="project" value="InterPro"/>
</dbReference>
<feature type="compositionally biased region" description="Acidic residues" evidence="13">
    <location>
        <begin position="252"/>
        <end position="261"/>
    </location>
</feature>
<comment type="subcellular location">
    <subcellularLocation>
        <location evidence="1">Nucleus</location>
        <location evidence="1">Nucleoplasm</location>
    </subcellularLocation>
</comment>
<feature type="domain" description="THAP-type" evidence="14">
    <location>
        <begin position="523"/>
        <end position="608"/>
    </location>
</feature>
<reference evidence="15" key="1">
    <citation type="journal article" date="2016" name="Gigascience">
        <title>De novo construction of an expanded transcriptome assembly for the western tarnished plant bug, Lygus hesperus.</title>
        <authorList>
            <person name="Tassone E.E."/>
            <person name="Geib S.M."/>
            <person name="Hall B."/>
            <person name="Fabrick J.A."/>
            <person name="Brent C.S."/>
            <person name="Hull J.J."/>
        </authorList>
    </citation>
    <scope>NUCLEOTIDE SEQUENCE</scope>
</reference>
<evidence type="ECO:0000256" key="5">
    <source>
        <dbReference type="ARBA" id="ARBA00022833"/>
    </source>
</evidence>
<feature type="non-terminal residue" evidence="15">
    <location>
        <position position="1165"/>
    </location>
</feature>
<accession>A0A146LZN0</accession>
<feature type="compositionally biased region" description="Pro residues" evidence="13">
    <location>
        <begin position="510"/>
        <end position="519"/>
    </location>
</feature>
<dbReference type="PROSITE" id="PS50950">
    <property type="entry name" value="ZF_THAP"/>
    <property type="match status" value="5"/>
</dbReference>
<feature type="compositionally biased region" description="Basic residues" evidence="13">
    <location>
        <begin position="827"/>
        <end position="845"/>
    </location>
</feature>
<keyword evidence="7" id="KW-0175">Coiled coil</keyword>
<sequence length="1165" mass="128835">MKARCCVLGCGPNSSNTTYPFPPVEDTALRKEWIKAVGKINWEPALTSRVCSKHFVAEDFHHLKKAIRLKQDAIPSINVGFCDTLKRAKMSGKECVIPTCSSRFSEAPYFHFPKDKALCLKWLLSIPKGSWSLNQESQVCSRHFEKADVVVNGEQAWLKTGSVPKLYLGSPTILITDVGKPEVEENSDITKETSSDIVAPGTSKDPGESTPSTSKDVDLVEEGNGVYNVKLDPEDGSGSDLEIIEPEIETYEVSDTSDEGEPPPKPAPPASKAPVVTSLNCKLQINEVRNKTITIKAPGSTTGRVIRGDSKIKCCVPRCGSVAGNPPGVGFHSFPQVGETKLSVRSLDNKLTVHDLFSMWKSLLSVPTITSDSYVCTRHFTANDYTVNVLNKVAVPTQFLPTPVTFAPCKVQDKTGSVQPPPLVLLNKSKNPPPILRKPVRPALTYASPPIRFPGIPSVNKVGNLTPVVFTRTTRPTPSKIFRQIRPSTSQYRLPATAAPRPTVPVVRATPPPPPPPPVVKKVKLGCSITGCVNKENKEQSKGVLFRLPHNIEKCKEWVYSCGHPEWLDKGMISARSMYRICSLHFASEMFLDANHKTLKGSAKPTVNVQEPYKKCVVKHCHNYYDKERLHYIGVDFATFPTEPQMFNSWVKSVKNNTGVPAGTINVTEEDVTNYTGAVICSLHFRNSDYVAGPNGKGLSSKAIPTMNLVFVKEPQNTPSTLTEEPIIVKATPPPEYDDEDVQYVVPKNRRPYFRSRRGRKKRRHLWMKVSRNTGGNEEIDESKDTEGQDGSQPTLEAEKSPALSAEGEQVAEDHDEPRISQLAPSRRGRGGRRPRGGRRGRRSAKLPTDEEESEEELDQSSRRRSSRIETLYGPSGRPLRTAVLKRKSVVESGNESQDSDEDSPAVKRGRRQRRNSTDSDVSLNVRRSLRPRRAARGKKFIMDDSDSEEPDRNDDWQQESENCAPVNYGGGVAEGGHFLDPVLGIEPFQEEPAENISAQPVENTAKPAEQENVSIDLNVAQQRETVTMSSDVEERINEEAEETTNHTPNDAEAIVTGECEEGRPSEVSTVDNNMDNVDTTMDTVDTIMDTVDTNKKTSVVIDSKENVDDDVEPVTQEGTKDNEMETNHSSDAPKEVEEEKEVEEGIEIKEGKEAEETEEGKEAE</sequence>
<evidence type="ECO:0000256" key="9">
    <source>
        <dbReference type="ARBA" id="ARBA00023163"/>
    </source>
</evidence>
<keyword evidence="10" id="KW-0539">Nucleus</keyword>
<comment type="similarity">
    <text evidence="2">Belongs to the THAP1 family.</text>
</comment>
<feature type="region of interest" description="Disordered" evidence="13">
    <location>
        <begin position="753"/>
        <end position="976"/>
    </location>
</feature>
<evidence type="ECO:0000256" key="13">
    <source>
        <dbReference type="SAM" id="MobiDB-lite"/>
    </source>
</evidence>
<evidence type="ECO:0000256" key="10">
    <source>
        <dbReference type="ARBA" id="ARBA00023242"/>
    </source>
</evidence>
<name>A0A146LZN0_LYGHE</name>
<evidence type="ECO:0000256" key="3">
    <source>
        <dbReference type="ARBA" id="ARBA00022723"/>
    </source>
</evidence>
<evidence type="ECO:0000256" key="7">
    <source>
        <dbReference type="ARBA" id="ARBA00023054"/>
    </source>
</evidence>
<feature type="compositionally biased region" description="Basic residues" evidence="13">
    <location>
        <begin position="928"/>
        <end position="940"/>
    </location>
</feature>
<keyword evidence="4 12" id="KW-0863">Zinc-finger</keyword>